<proteinExistence type="predicted"/>
<organism evidence="1 2">
    <name type="scientific">Roseateles asaccharophilus</name>
    <dbReference type="NCBI Taxonomy" id="582607"/>
    <lineage>
        <taxon>Bacteria</taxon>
        <taxon>Pseudomonadati</taxon>
        <taxon>Pseudomonadota</taxon>
        <taxon>Betaproteobacteria</taxon>
        <taxon>Burkholderiales</taxon>
        <taxon>Sphaerotilaceae</taxon>
        <taxon>Roseateles</taxon>
    </lineage>
</organism>
<dbReference type="RefSeq" id="WP_133601680.1">
    <property type="nucleotide sequence ID" value="NZ_JAUFPJ010000005.1"/>
</dbReference>
<dbReference type="EMBL" id="SNXE01000001">
    <property type="protein sequence ID" value="TDP12738.1"/>
    <property type="molecule type" value="Genomic_DNA"/>
</dbReference>
<evidence type="ECO:0000313" key="1">
    <source>
        <dbReference type="EMBL" id="TDP12738.1"/>
    </source>
</evidence>
<dbReference type="Proteomes" id="UP000295357">
    <property type="component" value="Unassembled WGS sequence"/>
</dbReference>
<dbReference type="InterPro" id="IPR030824">
    <property type="entry name" value="CHP04562"/>
</dbReference>
<dbReference type="AlphaFoldDB" id="A0A4R6NAW1"/>
<comment type="caution">
    <text evidence="1">The sequence shown here is derived from an EMBL/GenBank/DDBJ whole genome shotgun (WGS) entry which is preliminary data.</text>
</comment>
<reference evidence="1 2" key="1">
    <citation type="submission" date="2019-03" db="EMBL/GenBank/DDBJ databases">
        <title>Genomic Encyclopedia of Type Strains, Phase IV (KMG-IV): sequencing the most valuable type-strain genomes for metagenomic binning, comparative biology and taxonomic classification.</title>
        <authorList>
            <person name="Goeker M."/>
        </authorList>
    </citation>
    <scope>NUCLEOTIDE SEQUENCE [LARGE SCALE GENOMIC DNA]</scope>
    <source>
        <strain evidence="1 2">DSM 25082</strain>
    </source>
</reference>
<dbReference type="NCBIfam" id="TIGR04562">
    <property type="entry name" value="TIGR04552 family protein"/>
    <property type="match status" value="1"/>
</dbReference>
<name>A0A4R6NAW1_9BURK</name>
<dbReference type="OrthoDB" id="8737136at2"/>
<sequence>MDELLQASLKTEQRFSLNWTYLNAITRGVSVIDLGALALRNLRDARQFAREYGYDVEQPGVLDYLRRIQREALGFVREQFLEPGQQSLLPAEVCDDSDPLQLLVLASQRAHRFEPLRLWACVLLKVMHGLFYIDNNLKLRHFAAIRQQVFAGLDEVIQIEGDRPYLSDGRICLPLVHVDRKRNKGRHSILLKLLQKPEYVAADIHDHLGVRLTLNTRIECLLALDLLRRAHLITLTNLEVSRTRNTLVDLLAAKEIFTRHRAEIDRSPGYPSALLQQMDQELAAISQRQTQRDNPHSAADFQSLQFTVRKMIHLPAAALGRPEQAPRAEDGGEALVTENGDVSFFFAYEIQLLDAASLAKSQQGAASHEAYKRRQVETARRRVLGLELLAWLQSQSGGAGTIGP</sequence>
<gene>
    <name evidence="1" type="ORF">DFR39_101211</name>
</gene>
<accession>A0A4R6NAW1</accession>
<protein>
    <submittedName>
        <fullName evidence="1">Uncharacterized protein (TIGR04552 family)/uncharacterized protein (TIGR04562 family)</fullName>
    </submittedName>
</protein>
<dbReference type="NCBIfam" id="TIGR04552">
    <property type="entry name" value="TIGR04552 family protein"/>
    <property type="match status" value="1"/>
</dbReference>
<evidence type="ECO:0000313" key="2">
    <source>
        <dbReference type="Proteomes" id="UP000295357"/>
    </source>
</evidence>
<keyword evidence="2" id="KW-1185">Reference proteome</keyword>